<proteinExistence type="predicted"/>
<dbReference type="InterPro" id="IPR010380">
    <property type="entry name" value="DUF975"/>
</dbReference>
<accession>A0A7V7QNX5</accession>
<sequence>MVPYILAENPGIDSKRAFELSKEMMMGEKWNYFVLGLSFIGWAREKMIAVGYSNHIELKGFGEGVEF</sequence>
<organism evidence="1 2">
    <name type="scientific">Candidatus Galacturonatibacter soehngenii</name>
    <dbReference type="NCBI Taxonomy" id="2307010"/>
    <lineage>
        <taxon>Bacteria</taxon>
        <taxon>Bacillati</taxon>
        <taxon>Bacillota</taxon>
        <taxon>Clostridia</taxon>
        <taxon>Lachnospirales</taxon>
        <taxon>Lachnospiraceae</taxon>
        <taxon>Candidatus Galacturonatibacter</taxon>
    </lineage>
</organism>
<evidence type="ECO:0000313" key="1">
    <source>
        <dbReference type="EMBL" id="KAB1440977.1"/>
    </source>
</evidence>
<dbReference type="OrthoDB" id="9784844at2"/>
<gene>
    <name evidence="1" type="ORF">F7O84_00390</name>
</gene>
<reference evidence="1 2" key="2">
    <citation type="submission" date="2020-02" db="EMBL/GenBank/DDBJ databases">
        <title>Candidatus Galacturonibacter soehngenii shows hetero-acetogenic catabolism of galacturonic acid but lacks a canonical carbon monoxide dehydrogenase/acetyl-CoA synthase complex.</title>
        <authorList>
            <person name="Diender M."/>
            <person name="Stouten G.R."/>
            <person name="Petersen J.F."/>
            <person name="Nielsen P.H."/>
            <person name="Dueholm M.S."/>
            <person name="Pronk J.T."/>
            <person name="Van Loosdrecht M.C.M."/>
        </authorList>
    </citation>
    <scope>NUCLEOTIDE SEQUENCE [LARGE SCALE GENOMIC DNA]</scope>
    <source>
        <strain evidence="1">GalUA</strain>
    </source>
</reference>
<reference evidence="1 2" key="1">
    <citation type="submission" date="2019-09" db="EMBL/GenBank/DDBJ databases">
        <authorList>
            <person name="Valk L.C."/>
        </authorList>
    </citation>
    <scope>NUCLEOTIDE SEQUENCE [LARGE SCALE GENOMIC DNA]</scope>
    <source>
        <strain evidence="1">GalUA</strain>
    </source>
</reference>
<dbReference type="EMBL" id="WAGX01000002">
    <property type="protein sequence ID" value="KAB1440977.1"/>
    <property type="molecule type" value="Genomic_DNA"/>
</dbReference>
<dbReference type="Pfam" id="PF06161">
    <property type="entry name" value="DUF975"/>
    <property type="match status" value="1"/>
</dbReference>
<evidence type="ECO:0000313" key="2">
    <source>
        <dbReference type="Proteomes" id="UP000461768"/>
    </source>
</evidence>
<keyword evidence="2" id="KW-1185">Reference proteome</keyword>
<comment type="caution">
    <text evidence="1">The sequence shown here is derived from an EMBL/GenBank/DDBJ whole genome shotgun (WGS) entry which is preliminary data.</text>
</comment>
<dbReference type="RefSeq" id="WP_151140571.1">
    <property type="nucleotide sequence ID" value="NZ_WAGX01000002.1"/>
</dbReference>
<protein>
    <submittedName>
        <fullName evidence="1">DUF975 family protein</fullName>
    </submittedName>
</protein>
<name>A0A7V7QNX5_9FIRM</name>
<dbReference type="AlphaFoldDB" id="A0A7V7QNX5"/>
<dbReference type="Proteomes" id="UP000461768">
    <property type="component" value="Unassembled WGS sequence"/>
</dbReference>